<evidence type="ECO:0000256" key="4">
    <source>
        <dbReference type="ARBA" id="ARBA00022475"/>
    </source>
</evidence>
<keyword evidence="3" id="KW-0813">Transport</keyword>
<protein>
    <submittedName>
        <fullName evidence="9">ABC transporter ATP-binding protein</fullName>
    </submittedName>
</protein>
<gene>
    <name evidence="9" type="ORF">FYJ60_06770</name>
</gene>
<dbReference type="AlphaFoldDB" id="A0A7X2TN78"/>
<evidence type="ECO:0000256" key="6">
    <source>
        <dbReference type="ARBA" id="ARBA00022840"/>
    </source>
</evidence>
<evidence type="ECO:0000256" key="1">
    <source>
        <dbReference type="ARBA" id="ARBA00004202"/>
    </source>
</evidence>
<accession>A0A7X2TN78</accession>
<comment type="similarity">
    <text evidence="2">Belongs to the ABC transporter superfamily.</text>
</comment>
<dbReference type="PROSITE" id="PS00211">
    <property type="entry name" value="ABC_TRANSPORTER_1"/>
    <property type="match status" value="1"/>
</dbReference>
<dbReference type="SUPFAM" id="SSF52540">
    <property type="entry name" value="P-loop containing nucleoside triphosphate hydrolases"/>
    <property type="match status" value="1"/>
</dbReference>
<evidence type="ECO:0000256" key="5">
    <source>
        <dbReference type="ARBA" id="ARBA00022741"/>
    </source>
</evidence>
<dbReference type="InterPro" id="IPR003439">
    <property type="entry name" value="ABC_transporter-like_ATP-bd"/>
</dbReference>
<dbReference type="Pfam" id="PF00005">
    <property type="entry name" value="ABC_tran"/>
    <property type="match status" value="1"/>
</dbReference>
<dbReference type="Proteomes" id="UP000466864">
    <property type="component" value="Unassembled WGS sequence"/>
</dbReference>
<dbReference type="GO" id="GO:0005886">
    <property type="term" value="C:plasma membrane"/>
    <property type="evidence" value="ECO:0007669"/>
    <property type="project" value="UniProtKB-SubCell"/>
</dbReference>
<dbReference type="GO" id="GO:0005524">
    <property type="term" value="F:ATP binding"/>
    <property type="evidence" value="ECO:0007669"/>
    <property type="project" value="UniProtKB-KW"/>
</dbReference>
<keyword evidence="6 9" id="KW-0067">ATP-binding</keyword>
<dbReference type="PROSITE" id="PS50893">
    <property type="entry name" value="ABC_TRANSPORTER_2"/>
    <property type="match status" value="1"/>
</dbReference>
<proteinExistence type="inferred from homology"/>
<dbReference type="EMBL" id="VUMV01000004">
    <property type="protein sequence ID" value="MST82014.1"/>
    <property type="molecule type" value="Genomic_DNA"/>
</dbReference>
<name>A0A7X2TN78_9FIRM</name>
<evidence type="ECO:0000313" key="9">
    <source>
        <dbReference type="EMBL" id="MST82014.1"/>
    </source>
</evidence>
<comment type="subcellular location">
    <subcellularLocation>
        <location evidence="1">Cell membrane</location>
        <topology evidence="1">Peripheral membrane protein</topology>
    </subcellularLocation>
</comment>
<evidence type="ECO:0000256" key="7">
    <source>
        <dbReference type="ARBA" id="ARBA00023136"/>
    </source>
</evidence>
<feature type="domain" description="ABC transporter" evidence="8">
    <location>
        <begin position="2"/>
        <end position="249"/>
    </location>
</feature>
<dbReference type="PANTHER" id="PTHR43297">
    <property type="entry name" value="OLIGOPEPTIDE TRANSPORT ATP-BINDING PROTEIN APPD"/>
    <property type="match status" value="1"/>
</dbReference>
<dbReference type="Gene3D" id="3.40.50.300">
    <property type="entry name" value="P-loop containing nucleotide triphosphate hydrolases"/>
    <property type="match status" value="1"/>
</dbReference>
<evidence type="ECO:0000256" key="2">
    <source>
        <dbReference type="ARBA" id="ARBA00005417"/>
    </source>
</evidence>
<dbReference type="CDD" id="cd03257">
    <property type="entry name" value="ABC_NikE_OppD_transporters"/>
    <property type="match status" value="1"/>
</dbReference>
<dbReference type="InterPro" id="IPR050388">
    <property type="entry name" value="ABC_Ni/Peptide_Import"/>
</dbReference>
<dbReference type="InterPro" id="IPR003593">
    <property type="entry name" value="AAA+_ATPase"/>
</dbReference>
<dbReference type="GO" id="GO:0016887">
    <property type="term" value="F:ATP hydrolysis activity"/>
    <property type="evidence" value="ECO:0007669"/>
    <property type="project" value="InterPro"/>
</dbReference>
<evidence type="ECO:0000313" key="10">
    <source>
        <dbReference type="Proteomes" id="UP000466864"/>
    </source>
</evidence>
<reference evidence="9 10" key="1">
    <citation type="submission" date="2019-08" db="EMBL/GenBank/DDBJ databases">
        <title>In-depth cultivation of the pig gut microbiome towards novel bacterial diversity and tailored functional studies.</title>
        <authorList>
            <person name="Wylensek D."/>
            <person name="Hitch T.C.A."/>
            <person name="Clavel T."/>
        </authorList>
    </citation>
    <scope>NUCLEOTIDE SEQUENCE [LARGE SCALE GENOMIC DNA]</scope>
    <source>
        <strain evidence="9 10">Oil+RF-744-WCA-WT-13</strain>
    </source>
</reference>
<dbReference type="RefSeq" id="WP_154457930.1">
    <property type="nucleotide sequence ID" value="NZ_VUMV01000004.1"/>
</dbReference>
<sequence>MLEFRNVTIQYGDEPPVLEHFSLSLEKGEIISLVGESGSGKSTVLNAAMGLLPGRGRITDGDILLDGNSVLALDEKEWQRIRGRKAAAVPQDAGAALDPIMTVGKQFVEYLRTHGAADKKTAGNLAVKMLKDVGLPDAENVMDNYPFQLSGGMRQRVGIAMAIALHPDYLLADEPTSALDVTTQAQIVLRIRELRRRYEAGILLITHNLALAAYLSDHIYVLKEGRLVDSGTREEILNHPRSRYTEALIRSVPCIGGDRYV</sequence>
<comment type="caution">
    <text evidence="9">The sequence shown here is derived from an EMBL/GenBank/DDBJ whole genome shotgun (WGS) entry which is preliminary data.</text>
</comment>
<keyword evidence="7" id="KW-0472">Membrane</keyword>
<dbReference type="InterPro" id="IPR027417">
    <property type="entry name" value="P-loop_NTPase"/>
</dbReference>
<evidence type="ECO:0000259" key="8">
    <source>
        <dbReference type="PROSITE" id="PS50893"/>
    </source>
</evidence>
<dbReference type="SMART" id="SM00382">
    <property type="entry name" value="AAA"/>
    <property type="match status" value="1"/>
</dbReference>
<dbReference type="PANTHER" id="PTHR43297:SF2">
    <property type="entry name" value="DIPEPTIDE TRANSPORT ATP-BINDING PROTEIN DPPD"/>
    <property type="match status" value="1"/>
</dbReference>
<evidence type="ECO:0000256" key="3">
    <source>
        <dbReference type="ARBA" id="ARBA00022448"/>
    </source>
</evidence>
<keyword evidence="4" id="KW-1003">Cell membrane</keyword>
<keyword evidence="5" id="KW-0547">Nucleotide-binding</keyword>
<keyword evidence="10" id="KW-1185">Reference proteome</keyword>
<dbReference type="InterPro" id="IPR017871">
    <property type="entry name" value="ABC_transporter-like_CS"/>
</dbReference>
<organism evidence="9 10">
    <name type="scientific">Bilifractor porci</name>
    <dbReference type="NCBI Taxonomy" id="2606636"/>
    <lineage>
        <taxon>Bacteria</taxon>
        <taxon>Bacillati</taxon>
        <taxon>Bacillota</taxon>
        <taxon>Clostridia</taxon>
        <taxon>Lachnospirales</taxon>
        <taxon>Lachnospiraceae</taxon>
        <taxon>Bilifractor</taxon>
    </lineage>
</organism>